<reference evidence="2 3" key="1">
    <citation type="submission" date="2015-11" db="EMBL/GenBank/DDBJ databases">
        <authorList>
            <person name="Zhang Y."/>
            <person name="Guo Z."/>
        </authorList>
    </citation>
    <scope>NUCLEOTIDE SEQUENCE [LARGE SCALE GENOMIC DNA]</scope>
    <source>
        <strain evidence="2 3">KCTC 12086</strain>
    </source>
</reference>
<dbReference type="KEGG" id="pphe:PP2015_2591"/>
<dbReference type="PANTHER" id="PTHR13343:SF17">
    <property type="entry name" value="CELLULAR REPRESSOR OF E1A-STIMULATED GENES, ISOFORM A"/>
    <property type="match status" value="1"/>
</dbReference>
<name>A0A0S2K4L9_9GAMM</name>
<dbReference type="AlphaFoldDB" id="A0A0S2K4L9"/>
<dbReference type="PATRIC" id="fig|161398.10.peg.2647"/>
<dbReference type="InterPro" id="IPR012349">
    <property type="entry name" value="Split_barrel_FMN-bd"/>
</dbReference>
<sequence>MREQALIEAKQLLTNAKIAVLSTHSNTLPGFPFGSTVQFFANTKGQVYLFISDIAQHAKNLSHDNKLSLTVFEQQDCDDPQMSRLTLVAEATKFARDDSEGLIAQFVEHFPSSEQYKDLTDFHIWELNMVRARFIAGFGKIFWLEQDEWAYGEL</sequence>
<dbReference type="InterPro" id="IPR055343">
    <property type="entry name" value="CREG_beta-barrel"/>
</dbReference>
<dbReference type="EMBL" id="CP013187">
    <property type="protein sequence ID" value="ALO43080.1"/>
    <property type="molecule type" value="Genomic_DNA"/>
</dbReference>
<dbReference type="Pfam" id="PF13883">
    <property type="entry name" value="CREG_beta-barrel"/>
    <property type="match status" value="1"/>
</dbReference>
<dbReference type="GO" id="GO:0005737">
    <property type="term" value="C:cytoplasm"/>
    <property type="evidence" value="ECO:0007669"/>
    <property type="project" value="UniProtKB-ARBA"/>
</dbReference>
<evidence type="ECO:0000313" key="3">
    <source>
        <dbReference type="Proteomes" id="UP000061457"/>
    </source>
</evidence>
<proteinExistence type="predicted"/>
<dbReference type="PANTHER" id="PTHR13343">
    <property type="entry name" value="CREG1 PROTEIN"/>
    <property type="match status" value="1"/>
</dbReference>
<organism evidence="2 3">
    <name type="scientific">Pseudoalteromonas phenolica</name>
    <dbReference type="NCBI Taxonomy" id="161398"/>
    <lineage>
        <taxon>Bacteria</taxon>
        <taxon>Pseudomonadati</taxon>
        <taxon>Pseudomonadota</taxon>
        <taxon>Gammaproteobacteria</taxon>
        <taxon>Alteromonadales</taxon>
        <taxon>Pseudoalteromonadaceae</taxon>
        <taxon>Pseudoalteromonas</taxon>
    </lineage>
</organism>
<dbReference type="RefSeq" id="WP_058030763.1">
    <property type="nucleotide sequence ID" value="NZ_CP013187.1"/>
</dbReference>
<dbReference type="InterPro" id="IPR014419">
    <property type="entry name" value="HutZ"/>
</dbReference>
<dbReference type="SUPFAM" id="SSF50475">
    <property type="entry name" value="FMN-binding split barrel"/>
    <property type="match status" value="1"/>
</dbReference>
<dbReference type="Gene3D" id="2.30.110.10">
    <property type="entry name" value="Electron Transport, Fmn-binding Protein, Chain A"/>
    <property type="match status" value="1"/>
</dbReference>
<dbReference type="STRING" id="161398.PP2015_2591"/>
<accession>A0A0S2K4L9</accession>
<evidence type="ECO:0000313" key="2">
    <source>
        <dbReference type="EMBL" id="ALO43080.1"/>
    </source>
</evidence>
<dbReference type="PIRSF" id="PIRSF004633">
    <property type="entry name" value="UCP_PLP_oxd"/>
    <property type="match status" value="1"/>
</dbReference>
<protein>
    <submittedName>
        <fullName evidence="2">Pyridoxamine 5'-phosphate oxidase-related FMN-binding protein</fullName>
    </submittedName>
</protein>
<keyword evidence="3" id="KW-1185">Reference proteome</keyword>
<evidence type="ECO:0000259" key="1">
    <source>
        <dbReference type="Pfam" id="PF13883"/>
    </source>
</evidence>
<gene>
    <name evidence="2" type="ORF">PP2015_2591</name>
</gene>
<feature type="domain" description="CREG-like beta-barrel" evidence="1">
    <location>
        <begin position="3"/>
        <end position="149"/>
    </location>
</feature>
<dbReference type="Proteomes" id="UP000061457">
    <property type="component" value="Chromosome I"/>
</dbReference>
<dbReference type="OrthoDB" id="9776211at2"/>